<dbReference type="Pfam" id="PF13472">
    <property type="entry name" value="Lipase_GDSL_2"/>
    <property type="match status" value="1"/>
</dbReference>
<dbReference type="SUPFAM" id="SSF52266">
    <property type="entry name" value="SGNH hydrolase"/>
    <property type="match status" value="1"/>
</dbReference>
<dbReference type="InterPro" id="IPR036514">
    <property type="entry name" value="SGNH_hydro_sf"/>
</dbReference>
<reference evidence="2 3" key="1">
    <citation type="submission" date="2020-08" db="EMBL/GenBank/DDBJ databases">
        <title>Clostridia isolated from Swiss meat.</title>
        <authorList>
            <person name="Wambui J."/>
            <person name="Stevens M.J.A."/>
            <person name="Stephan R."/>
        </authorList>
    </citation>
    <scope>NUCLEOTIDE SEQUENCE [LARGE SCALE GENOMIC DNA]</scope>
    <source>
        <strain evidence="2 3">CM001</strain>
    </source>
</reference>
<dbReference type="AlphaFoldDB" id="A0A7X0SG39"/>
<evidence type="ECO:0000313" key="2">
    <source>
        <dbReference type="EMBL" id="MBB6715702.1"/>
    </source>
</evidence>
<evidence type="ECO:0000259" key="1">
    <source>
        <dbReference type="Pfam" id="PF13472"/>
    </source>
</evidence>
<feature type="domain" description="SGNH hydrolase-type esterase" evidence="1">
    <location>
        <begin position="92"/>
        <end position="241"/>
    </location>
</feature>
<name>A0A7X0SG39_9CLOT</name>
<protein>
    <recommendedName>
        <fullName evidence="1">SGNH hydrolase-type esterase domain-containing protein</fullName>
    </recommendedName>
</protein>
<accession>A0A7X0SG39</accession>
<dbReference type="RefSeq" id="WP_185164892.1">
    <property type="nucleotide sequence ID" value="NZ_JACKWY010000007.1"/>
</dbReference>
<evidence type="ECO:0000313" key="3">
    <source>
        <dbReference type="Proteomes" id="UP000585258"/>
    </source>
</evidence>
<organism evidence="2 3">
    <name type="scientific">Clostridium gasigenes</name>
    <dbReference type="NCBI Taxonomy" id="94869"/>
    <lineage>
        <taxon>Bacteria</taxon>
        <taxon>Bacillati</taxon>
        <taxon>Bacillota</taxon>
        <taxon>Clostridia</taxon>
        <taxon>Eubacteriales</taxon>
        <taxon>Clostridiaceae</taxon>
        <taxon>Clostridium</taxon>
    </lineage>
</organism>
<dbReference type="EMBL" id="JACKWY010000007">
    <property type="protein sequence ID" value="MBB6715702.1"/>
    <property type="molecule type" value="Genomic_DNA"/>
</dbReference>
<gene>
    <name evidence="2" type="ORF">H7E68_13405</name>
</gene>
<dbReference type="InterPro" id="IPR013830">
    <property type="entry name" value="SGNH_hydro"/>
</dbReference>
<proteinExistence type="predicted"/>
<comment type="caution">
    <text evidence="2">The sequence shown here is derived from an EMBL/GenBank/DDBJ whole genome shotgun (WGS) entry which is preliminary data.</text>
</comment>
<dbReference type="Gene3D" id="3.40.50.1110">
    <property type="entry name" value="SGNH hydrolase"/>
    <property type="match status" value="1"/>
</dbReference>
<sequence length="255" mass="29690">MKRTILLVMSGILIFSIIKGAINGIDNKSFNENNFIGKEILVQLEQRNLSDVENEIDTYKNKYFQDKDAQEDRFNQTQGEENNSKYFQNTIFMGDSITEGLSELGVIEEYNVLVNKGDTVIKAINSIDTLTNLNPKNVVLLYGMNDVIEFDNSMKFKEKYIELVNEIKKVLPNTKIYLISPLSVMDKAVNINERLTNSNLDEFREKAQEVVTETGINYVDIETKINKKDYLHEKDGIHFKYEFYLIWLDYLKEYI</sequence>
<dbReference type="Proteomes" id="UP000585258">
    <property type="component" value="Unassembled WGS sequence"/>
</dbReference>